<gene>
    <name evidence="3" type="ORF">MAIT1_03024</name>
</gene>
<evidence type="ECO:0000313" key="3">
    <source>
        <dbReference type="EMBL" id="OSM04917.1"/>
    </source>
</evidence>
<evidence type="ECO:0000259" key="1">
    <source>
        <dbReference type="Pfam" id="PF00534"/>
    </source>
</evidence>
<evidence type="ECO:0000259" key="2">
    <source>
        <dbReference type="Pfam" id="PF11997"/>
    </source>
</evidence>
<sequence length="447" mass="49836">MVFQTMRPGKKKIPNLKAFFAELEEALFAFQEHGDINALSNLVRLLKPYRDDLGEGLLLNSKPAWRMLENLYERLLPEGPFLDFFWTWRFLVGNLFSLLLADIPPAKLYHTVSTGYAGLFSARAHLETGRPAVVSEHGIYTNERRIEISMADWLYETPRAGFNVDTVTKDIRSLWVNAFQAYSLCCYEACAQIITLFGGNQKFQIADGANPERMRVIPNGIGWRNFDNITRAEGEPPTLALIGRVVPIKDIKTFLRACATVKEQVPDLRVLIMGPTDEDKEYFKECEQLISHLALFDTVEFTGRVRLTEYMNKVDVMVLTSISEGQPLVILEAGAAGVPSVTTDVGACREMIEGMPDEDPPLGMGGAVTAVANPAAIAQACIKLLRDPIWRKQCGEAIRQRVRAYYDLDQMKAAYDALYEELSAMPDAITAHHGQPQGGAPQSEEAA</sequence>
<dbReference type="InterPro" id="IPR047691">
    <property type="entry name" value="PelF-like"/>
</dbReference>
<dbReference type="Pfam" id="PF00534">
    <property type="entry name" value="Glycos_transf_1"/>
    <property type="match status" value="1"/>
</dbReference>
<evidence type="ECO:0000313" key="4">
    <source>
        <dbReference type="Proteomes" id="UP000194003"/>
    </source>
</evidence>
<reference evidence="3 4" key="1">
    <citation type="journal article" date="2016" name="BMC Genomics">
        <title>Combined genomic and structural analyses of a cultured magnetotactic bacterium reveals its niche adaptation to a dynamic environment.</title>
        <authorList>
            <person name="Araujo A.C."/>
            <person name="Morillo V."/>
            <person name="Cypriano J."/>
            <person name="Teixeira L.C."/>
            <person name="Leao P."/>
            <person name="Lyra S."/>
            <person name="Almeida L.G."/>
            <person name="Bazylinski D.A."/>
            <person name="Vasconcellos A.T."/>
            <person name="Abreu F."/>
            <person name="Lins U."/>
        </authorList>
    </citation>
    <scope>NUCLEOTIDE SEQUENCE [LARGE SCALE GENOMIC DNA]</scope>
    <source>
        <strain evidence="3 4">IT-1</strain>
    </source>
</reference>
<dbReference type="Proteomes" id="UP000194003">
    <property type="component" value="Unassembled WGS sequence"/>
</dbReference>
<comment type="caution">
    <text evidence="3">The sequence shown here is derived from an EMBL/GenBank/DDBJ whole genome shotgun (WGS) entry which is preliminary data.</text>
</comment>
<keyword evidence="3" id="KW-0808">Transferase</keyword>
<protein>
    <submittedName>
        <fullName evidence="3">Putative group 1 glycosyl transferase</fullName>
    </submittedName>
</protein>
<organism evidence="3 4">
    <name type="scientific">Magnetofaba australis IT-1</name>
    <dbReference type="NCBI Taxonomy" id="1434232"/>
    <lineage>
        <taxon>Bacteria</taxon>
        <taxon>Pseudomonadati</taxon>
        <taxon>Pseudomonadota</taxon>
        <taxon>Magnetococcia</taxon>
        <taxon>Magnetococcales</taxon>
        <taxon>Magnetococcaceae</taxon>
        <taxon>Magnetofaba</taxon>
    </lineage>
</organism>
<accession>A0A1Y2K6J4</accession>
<dbReference type="SUPFAM" id="SSF53756">
    <property type="entry name" value="UDP-Glycosyltransferase/glycogen phosphorylase"/>
    <property type="match status" value="1"/>
</dbReference>
<dbReference type="InterPro" id="IPR022622">
    <property type="entry name" value="DUF3492"/>
</dbReference>
<dbReference type="NCBIfam" id="NF038011">
    <property type="entry name" value="PelF"/>
    <property type="match status" value="1"/>
</dbReference>
<proteinExistence type="predicted"/>
<feature type="domain" description="DUF3492" evidence="2">
    <location>
        <begin position="17"/>
        <end position="212"/>
    </location>
</feature>
<dbReference type="Pfam" id="PF11997">
    <property type="entry name" value="DUF3492"/>
    <property type="match status" value="1"/>
</dbReference>
<dbReference type="STRING" id="1434232.MAIT1_03024"/>
<dbReference type="PANTHER" id="PTHR12526">
    <property type="entry name" value="GLYCOSYLTRANSFERASE"/>
    <property type="match status" value="1"/>
</dbReference>
<dbReference type="Gene3D" id="3.40.50.2000">
    <property type="entry name" value="Glycogen Phosphorylase B"/>
    <property type="match status" value="2"/>
</dbReference>
<dbReference type="InterPro" id="IPR001296">
    <property type="entry name" value="Glyco_trans_1"/>
</dbReference>
<dbReference type="PANTHER" id="PTHR12526:SF608">
    <property type="entry name" value="PELF"/>
    <property type="match status" value="1"/>
</dbReference>
<dbReference type="AlphaFoldDB" id="A0A1Y2K6J4"/>
<dbReference type="EMBL" id="LVJN01000018">
    <property type="protein sequence ID" value="OSM04917.1"/>
    <property type="molecule type" value="Genomic_DNA"/>
</dbReference>
<feature type="domain" description="Glycosyl transferase family 1" evidence="1">
    <location>
        <begin position="228"/>
        <end position="401"/>
    </location>
</feature>
<dbReference type="GO" id="GO:0016740">
    <property type="term" value="F:transferase activity"/>
    <property type="evidence" value="ECO:0007669"/>
    <property type="project" value="UniProtKB-KW"/>
</dbReference>
<keyword evidence="4" id="KW-1185">Reference proteome</keyword>
<name>A0A1Y2K6J4_9PROT</name>